<gene>
    <name evidence="4" type="ORF">US58_C0010G0011</name>
</gene>
<keyword evidence="2" id="KW-1133">Transmembrane helix</keyword>
<feature type="domain" description="Solute-binding protein family 3/N-terminal" evidence="3">
    <location>
        <begin position="37"/>
        <end position="258"/>
    </location>
</feature>
<keyword evidence="2" id="KW-0472">Membrane</keyword>
<dbReference type="PANTHER" id="PTHR30024">
    <property type="entry name" value="ALIPHATIC SULFONATES-BINDING PROTEIN-RELATED"/>
    <property type="match status" value="1"/>
</dbReference>
<comment type="similarity">
    <text evidence="1">Belongs to the bacterial solute-binding protein SsuA/TauA family.</text>
</comment>
<dbReference type="Proteomes" id="UP000034333">
    <property type="component" value="Unassembled WGS sequence"/>
</dbReference>
<sequence length="333" mass="38039">MTKKIIFGVILLIVFIIAVYWYYSQSNMPKASPISETIRIGVQDNIASALIGVAGKQGFFTKSGLDVQIVQYQSGKLAAQALFDDKVDVALVSENIVMNNSLNRTNFSIFSEAAFTDRGSWIIARRDHGISQPLNLKGKTIGTQKDSAVHFFLSMFLLFNNINEDEVKLEFYQPEDLPKAFQVGKIDAFSMRDPYIAQAIKLVGADNVVEFKDTRIYKQYYNLIAKNIYILNNKKILEKVLKALIEAEDYIKKYPDTAKSQMSEFLGGNQINEINNTWSDYNFMVGLSQAQILILENEYRWKTKNNVVMPNYLDFFNYQILDKVKPEAITIIY</sequence>
<dbReference type="Pfam" id="PF09084">
    <property type="entry name" value="NMT1"/>
    <property type="match status" value="1"/>
</dbReference>
<dbReference type="Gene3D" id="3.40.190.10">
    <property type="entry name" value="Periplasmic binding protein-like II"/>
    <property type="match status" value="2"/>
</dbReference>
<protein>
    <submittedName>
        <fullName evidence="4">ABC-type nitrate/sulfonate/bicarbonate transport system periplasmic component-like protein</fullName>
    </submittedName>
</protein>
<proteinExistence type="inferred from homology"/>
<evidence type="ECO:0000313" key="4">
    <source>
        <dbReference type="EMBL" id="KKQ40910.1"/>
    </source>
</evidence>
<evidence type="ECO:0000256" key="2">
    <source>
        <dbReference type="SAM" id="Phobius"/>
    </source>
</evidence>
<dbReference type="InterPro" id="IPR001638">
    <property type="entry name" value="Solute-binding_3/MltF_N"/>
</dbReference>
<accession>A0A0G0HQL1</accession>
<comment type="caution">
    <text evidence="4">The sequence shown here is derived from an EMBL/GenBank/DDBJ whole genome shotgun (WGS) entry which is preliminary data.</text>
</comment>
<reference evidence="4 5" key="1">
    <citation type="journal article" date="2015" name="Nature">
        <title>rRNA introns, odd ribosomes, and small enigmatic genomes across a large radiation of phyla.</title>
        <authorList>
            <person name="Brown C.T."/>
            <person name="Hug L.A."/>
            <person name="Thomas B.C."/>
            <person name="Sharon I."/>
            <person name="Castelle C.J."/>
            <person name="Singh A."/>
            <person name="Wilkins M.J."/>
            <person name="Williams K.H."/>
            <person name="Banfield J.F."/>
        </authorList>
    </citation>
    <scope>NUCLEOTIDE SEQUENCE [LARGE SCALE GENOMIC DNA]</scope>
</reference>
<dbReference type="STRING" id="1619036.US58_C0010G0011"/>
<dbReference type="EMBL" id="LBTN01000010">
    <property type="protein sequence ID" value="KKQ40910.1"/>
    <property type="molecule type" value="Genomic_DNA"/>
</dbReference>
<dbReference type="SMART" id="SM00062">
    <property type="entry name" value="PBPb"/>
    <property type="match status" value="1"/>
</dbReference>
<evidence type="ECO:0000259" key="3">
    <source>
        <dbReference type="SMART" id="SM00062"/>
    </source>
</evidence>
<keyword evidence="2" id="KW-0812">Transmembrane</keyword>
<dbReference type="InterPro" id="IPR015168">
    <property type="entry name" value="SsuA/THI5"/>
</dbReference>
<evidence type="ECO:0000313" key="5">
    <source>
        <dbReference type="Proteomes" id="UP000034333"/>
    </source>
</evidence>
<evidence type="ECO:0000256" key="1">
    <source>
        <dbReference type="ARBA" id="ARBA00010742"/>
    </source>
</evidence>
<organism evidence="4 5">
    <name type="scientific">Candidatus Magasanikbacteria bacterium GW2011_GWA2_37_8</name>
    <dbReference type="NCBI Taxonomy" id="1619036"/>
    <lineage>
        <taxon>Bacteria</taxon>
        <taxon>Candidatus Magasanikiibacteriota</taxon>
    </lineage>
</organism>
<feature type="transmembrane region" description="Helical" evidence="2">
    <location>
        <begin position="5"/>
        <end position="23"/>
    </location>
</feature>
<name>A0A0G0HQL1_9BACT</name>
<dbReference type="AlphaFoldDB" id="A0A0G0HQL1"/>
<dbReference type="SUPFAM" id="SSF53850">
    <property type="entry name" value="Periplasmic binding protein-like II"/>
    <property type="match status" value="1"/>
</dbReference>